<dbReference type="PROSITE" id="PS50005">
    <property type="entry name" value="TPR"/>
    <property type="match status" value="1"/>
</dbReference>
<dbReference type="InterPro" id="IPR033985">
    <property type="entry name" value="SusD-like_N"/>
</dbReference>
<dbReference type="PROSITE" id="PS51257">
    <property type="entry name" value="PROKAR_LIPOPROTEIN"/>
    <property type="match status" value="1"/>
</dbReference>
<protein>
    <submittedName>
        <fullName evidence="9">SusD family protein</fullName>
    </submittedName>
</protein>
<evidence type="ECO:0000259" key="8">
    <source>
        <dbReference type="Pfam" id="PF14322"/>
    </source>
</evidence>
<dbReference type="SUPFAM" id="SSF48452">
    <property type="entry name" value="TPR-like"/>
    <property type="match status" value="1"/>
</dbReference>
<keyword evidence="4" id="KW-0472">Membrane</keyword>
<dbReference type="Proteomes" id="UP000187261">
    <property type="component" value="Unassembled WGS sequence"/>
</dbReference>
<dbReference type="GO" id="GO:0009279">
    <property type="term" value="C:cell outer membrane"/>
    <property type="evidence" value="ECO:0007669"/>
    <property type="project" value="UniProtKB-SubCell"/>
</dbReference>
<name>A0A1U7PYN7_9FLAO</name>
<reference evidence="10" key="1">
    <citation type="submission" date="2016-10" db="EMBL/GenBank/DDBJ databases">
        <authorList>
            <person name="Varghese N."/>
            <person name="Submissions S."/>
        </authorList>
    </citation>
    <scope>NUCLEOTIDE SEQUENCE [LARGE SCALE GENOMIC DNA]</scope>
    <source>
        <strain evidence="10">DSM 19482</strain>
    </source>
</reference>
<evidence type="ECO:0000256" key="6">
    <source>
        <dbReference type="PROSITE-ProRule" id="PRU00339"/>
    </source>
</evidence>
<dbReference type="SMART" id="SM00028">
    <property type="entry name" value="TPR"/>
    <property type="match status" value="1"/>
</dbReference>
<keyword evidence="3" id="KW-0732">Signal</keyword>
<keyword evidence="6" id="KW-0802">TPR repeat</keyword>
<keyword evidence="10" id="KW-1185">Reference proteome</keyword>
<dbReference type="InterPro" id="IPR019734">
    <property type="entry name" value="TPR_rpt"/>
</dbReference>
<feature type="domain" description="SusD-like N-terminal" evidence="8">
    <location>
        <begin position="22"/>
        <end position="222"/>
    </location>
</feature>
<dbReference type="Pfam" id="PF14322">
    <property type="entry name" value="SusD-like_3"/>
    <property type="match status" value="1"/>
</dbReference>
<evidence type="ECO:0000256" key="3">
    <source>
        <dbReference type="ARBA" id="ARBA00022729"/>
    </source>
</evidence>
<sequence length="451" mass="51581">MKFKKLVYLQIFLFMSLGCERFLNEKSDLSLATPETLEENQALLDRSIDNNENFAVSGLLSSDDVYLTSDDYNGLDYEEDKRLYVWQPDHVAVSQSEGNDWVSCFRGIYIANTVLYNIEHYKIKNADNVKGQAFFFRGIRYLDAAQIWCLAYDPAKADNILGLPLRLDPNMNTPSVRSTLRETYIQIISDLKIAADLLPNSQVALSRPTKAAAWAFLARAYLYIGDYSNALEYAKRVLDINSALMDFNDLSFADLFPISLNNEEVLVFSNMRFTSIVNANSSYAKIDKDIYDSYDTNDLRKYVYFKENADGAIVFNGSYAAQEYVISSTISKDELYLIAAEAYAQGNNIPMALDMLNTLLLKRWKQDTYIPYASNSKTEVLEIISKERRKELIFRGTRWADIKRYNRDGANITLTRIINNNIYSLPANDLRFAIAIPEEVIKVSNMVQNPR</sequence>
<evidence type="ECO:0000313" key="9">
    <source>
        <dbReference type="EMBL" id="SIT98029.1"/>
    </source>
</evidence>
<feature type="repeat" description="TPR" evidence="6">
    <location>
        <begin position="211"/>
        <end position="244"/>
    </location>
</feature>
<evidence type="ECO:0000256" key="4">
    <source>
        <dbReference type="ARBA" id="ARBA00023136"/>
    </source>
</evidence>
<proteinExistence type="inferred from homology"/>
<comment type="similarity">
    <text evidence="2">Belongs to the SusD family.</text>
</comment>
<dbReference type="InterPro" id="IPR012944">
    <property type="entry name" value="SusD_RagB_dom"/>
</dbReference>
<dbReference type="STRING" id="1121284.SAMN05660493_02760"/>
<feature type="domain" description="RagB/SusD" evidence="7">
    <location>
        <begin position="334"/>
        <end position="408"/>
    </location>
</feature>
<keyword evidence="5" id="KW-0998">Cell outer membrane</keyword>
<accession>A0A1U7PYN7</accession>
<evidence type="ECO:0000256" key="1">
    <source>
        <dbReference type="ARBA" id="ARBA00004442"/>
    </source>
</evidence>
<comment type="subcellular location">
    <subcellularLocation>
        <location evidence="1">Cell outer membrane</location>
    </subcellularLocation>
</comment>
<organism evidence="9 10">
    <name type="scientific">Epilithonimonas bovis DSM 19482</name>
    <dbReference type="NCBI Taxonomy" id="1121284"/>
    <lineage>
        <taxon>Bacteria</taxon>
        <taxon>Pseudomonadati</taxon>
        <taxon>Bacteroidota</taxon>
        <taxon>Flavobacteriia</taxon>
        <taxon>Flavobacteriales</taxon>
        <taxon>Weeksellaceae</taxon>
        <taxon>Chryseobacterium group</taxon>
        <taxon>Epilithonimonas</taxon>
    </lineage>
</organism>
<dbReference type="AlphaFoldDB" id="A0A1U7PYN7"/>
<evidence type="ECO:0000256" key="5">
    <source>
        <dbReference type="ARBA" id="ARBA00023237"/>
    </source>
</evidence>
<evidence type="ECO:0000256" key="2">
    <source>
        <dbReference type="ARBA" id="ARBA00006275"/>
    </source>
</evidence>
<dbReference type="RefSeq" id="WP_084173978.1">
    <property type="nucleotide sequence ID" value="NZ_FTPU01000038.1"/>
</dbReference>
<dbReference type="EMBL" id="FTPU01000038">
    <property type="protein sequence ID" value="SIT98029.1"/>
    <property type="molecule type" value="Genomic_DNA"/>
</dbReference>
<dbReference type="InterPro" id="IPR011990">
    <property type="entry name" value="TPR-like_helical_dom_sf"/>
</dbReference>
<evidence type="ECO:0000313" key="10">
    <source>
        <dbReference type="Proteomes" id="UP000187261"/>
    </source>
</evidence>
<dbReference type="Gene3D" id="1.25.40.390">
    <property type="match status" value="1"/>
</dbReference>
<dbReference type="OrthoDB" id="653598at2"/>
<gene>
    <name evidence="9" type="ORF">SAMN05660493_02760</name>
</gene>
<evidence type="ECO:0000259" key="7">
    <source>
        <dbReference type="Pfam" id="PF07980"/>
    </source>
</evidence>
<dbReference type="Pfam" id="PF07980">
    <property type="entry name" value="SusD_RagB"/>
    <property type="match status" value="1"/>
</dbReference>